<gene>
    <name evidence="1" type="ORF">L345_03565</name>
</gene>
<comment type="caution">
    <text evidence="1">The sequence shown here is derived from an EMBL/GenBank/DDBJ whole genome shotgun (WGS) entry which is preliminary data.</text>
</comment>
<reference evidence="1 2" key="1">
    <citation type="journal article" date="2013" name="Proc. Natl. Acad. Sci. U.S.A.">
        <title>The king cobra genome reveals dynamic gene evolution and adaptation in the snake venom system.</title>
        <authorList>
            <person name="Vonk F.J."/>
            <person name="Casewell N.R."/>
            <person name="Henkel C.V."/>
            <person name="Heimberg A.M."/>
            <person name="Jansen H.J."/>
            <person name="McCleary R.J."/>
            <person name="Kerkkamp H.M."/>
            <person name="Vos R.A."/>
            <person name="Guerreiro I."/>
            <person name="Calvete J.J."/>
            <person name="Wuster W."/>
            <person name="Woods A.E."/>
            <person name="Logan J.M."/>
            <person name="Harrison R.A."/>
            <person name="Castoe T.A."/>
            <person name="de Koning A.P."/>
            <person name="Pollock D.D."/>
            <person name="Yandell M."/>
            <person name="Calderon D."/>
            <person name="Renjifo C."/>
            <person name="Currier R.B."/>
            <person name="Salgado D."/>
            <person name="Pla D."/>
            <person name="Sanz L."/>
            <person name="Hyder A.S."/>
            <person name="Ribeiro J.M."/>
            <person name="Arntzen J.W."/>
            <person name="van den Thillart G.E."/>
            <person name="Boetzer M."/>
            <person name="Pirovano W."/>
            <person name="Dirks R.P."/>
            <person name="Spaink H.P."/>
            <person name="Duboule D."/>
            <person name="McGlinn E."/>
            <person name="Kini R.M."/>
            <person name="Richardson M.K."/>
        </authorList>
    </citation>
    <scope>NUCLEOTIDE SEQUENCE</scope>
    <source>
        <tissue evidence="1">Blood</tissue>
    </source>
</reference>
<dbReference type="EMBL" id="AZIM01000513">
    <property type="protein sequence ID" value="ETE70620.1"/>
    <property type="molecule type" value="Genomic_DNA"/>
</dbReference>
<keyword evidence="2" id="KW-1185">Reference proteome</keyword>
<evidence type="ECO:0000313" key="2">
    <source>
        <dbReference type="Proteomes" id="UP000018936"/>
    </source>
</evidence>
<proteinExistence type="predicted"/>
<evidence type="ECO:0000313" key="1">
    <source>
        <dbReference type="EMBL" id="ETE70620.1"/>
    </source>
</evidence>
<organism evidence="1 2">
    <name type="scientific">Ophiophagus hannah</name>
    <name type="common">King cobra</name>
    <name type="synonym">Naja hannah</name>
    <dbReference type="NCBI Taxonomy" id="8665"/>
    <lineage>
        <taxon>Eukaryota</taxon>
        <taxon>Metazoa</taxon>
        <taxon>Chordata</taxon>
        <taxon>Craniata</taxon>
        <taxon>Vertebrata</taxon>
        <taxon>Euteleostomi</taxon>
        <taxon>Lepidosauria</taxon>
        <taxon>Squamata</taxon>
        <taxon>Bifurcata</taxon>
        <taxon>Unidentata</taxon>
        <taxon>Episquamata</taxon>
        <taxon>Toxicofera</taxon>
        <taxon>Serpentes</taxon>
        <taxon>Colubroidea</taxon>
        <taxon>Elapidae</taxon>
        <taxon>Elapinae</taxon>
        <taxon>Ophiophagus</taxon>
    </lineage>
</organism>
<protein>
    <submittedName>
        <fullName evidence="1">Uncharacterized protein</fullName>
    </submittedName>
</protein>
<accession>V8P8G0</accession>
<feature type="non-terminal residue" evidence="1">
    <location>
        <position position="1"/>
    </location>
</feature>
<name>V8P8G0_OPHHA</name>
<dbReference type="AlphaFoldDB" id="V8P8G0"/>
<sequence>MKYIPGGKKILADNLSRKPQFDTRREEVVQTMISEAQSAGQVTTQGQANFNPRCLEDKLTTELKAALLSDPWFLEHQTKLTMNEGLAWKGTKLYVPANLRLMVLKCSHDLQLGDTLGS</sequence>
<dbReference type="Proteomes" id="UP000018936">
    <property type="component" value="Unassembled WGS sequence"/>
</dbReference>